<dbReference type="GO" id="GO:0016705">
    <property type="term" value="F:oxidoreductase activity, acting on paired donors, with incorporation or reduction of molecular oxygen"/>
    <property type="evidence" value="ECO:0007669"/>
    <property type="project" value="InterPro"/>
</dbReference>
<evidence type="ECO:0000313" key="16">
    <source>
        <dbReference type="Proteomes" id="UP001293593"/>
    </source>
</evidence>
<dbReference type="PRINTS" id="PR00463">
    <property type="entry name" value="EP450I"/>
</dbReference>
<keyword evidence="6 12" id="KW-0479">Metal-binding</keyword>
<keyword evidence="7" id="KW-1133">Transmembrane helix</keyword>
<keyword evidence="16" id="KW-1185">Reference proteome</keyword>
<dbReference type="InterPro" id="IPR017972">
    <property type="entry name" value="Cyt_P450_CS"/>
</dbReference>
<name>A0AAE1JPM8_9FABA</name>
<keyword evidence="11" id="KW-0472">Membrane</keyword>
<evidence type="ECO:0000256" key="9">
    <source>
        <dbReference type="ARBA" id="ARBA00023004"/>
    </source>
</evidence>
<organism evidence="15 16">
    <name type="scientific">Acacia crassicarpa</name>
    <name type="common">northern wattle</name>
    <dbReference type="NCBI Taxonomy" id="499986"/>
    <lineage>
        <taxon>Eukaryota</taxon>
        <taxon>Viridiplantae</taxon>
        <taxon>Streptophyta</taxon>
        <taxon>Embryophyta</taxon>
        <taxon>Tracheophyta</taxon>
        <taxon>Spermatophyta</taxon>
        <taxon>Magnoliopsida</taxon>
        <taxon>eudicotyledons</taxon>
        <taxon>Gunneridae</taxon>
        <taxon>Pentapetalae</taxon>
        <taxon>rosids</taxon>
        <taxon>fabids</taxon>
        <taxon>Fabales</taxon>
        <taxon>Fabaceae</taxon>
        <taxon>Caesalpinioideae</taxon>
        <taxon>mimosoid clade</taxon>
        <taxon>Acacieae</taxon>
        <taxon>Acacia</taxon>
    </lineage>
</organism>
<dbReference type="PROSITE" id="PS00086">
    <property type="entry name" value="CYTOCHROME_P450"/>
    <property type="match status" value="1"/>
</dbReference>
<evidence type="ECO:0000256" key="8">
    <source>
        <dbReference type="ARBA" id="ARBA00023002"/>
    </source>
</evidence>
<evidence type="ECO:0000256" key="7">
    <source>
        <dbReference type="ARBA" id="ARBA00022989"/>
    </source>
</evidence>
<gene>
    <name evidence="15" type="ORF">QN277_017998</name>
</gene>
<protein>
    <recommendedName>
        <fullName evidence="17">Cytochrome P450</fullName>
    </recommendedName>
</protein>
<dbReference type="SUPFAM" id="SSF48264">
    <property type="entry name" value="Cytochrome P450"/>
    <property type="match status" value="1"/>
</dbReference>
<dbReference type="GO" id="GO:0005506">
    <property type="term" value="F:iron ion binding"/>
    <property type="evidence" value="ECO:0007669"/>
    <property type="project" value="InterPro"/>
</dbReference>
<accession>A0AAE1JPM8</accession>
<dbReference type="PRINTS" id="PR00385">
    <property type="entry name" value="P450"/>
</dbReference>
<dbReference type="PANTHER" id="PTHR47955">
    <property type="entry name" value="CYTOCHROME P450 FAMILY 71 PROTEIN"/>
    <property type="match status" value="1"/>
</dbReference>
<evidence type="ECO:0000256" key="13">
    <source>
        <dbReference type="RuleBase" id="RU000461"/>
    </source>
</evidence>
<comment type="caution">
    <text evidence="15">The sequence shown here is derived from an EMBL/GenBank/DDBJ whole genome shotgun (WGS) entry which is preliminary data.</text>
</comment>
<keyword evidence="8 13" id="KW-0560">Oxidoreductase</keyword>
<keyword evidence="10 13" id="KW-0503">Monooxygenase</keyword>
<evidence type="ECO:0000256" key="3">
    <source>
        <dbReference type="ARBA" id="ARBA00010617"/>
    </source>
</evidence>
<keyword evidence="5" id="KW-0812">Transmembrane</keyword>
<evidence type="ECO:0000256" key="2">
    <source>
        <dbReference type="ARBA" id="ARBA00004167"/>
    </source>
</evidence>
<keyword evidence="14" id="KW-0732">Signal</keyword>
<evidence type="ECO:0008006" key="17">
    <source>
        <dbReference type="Google" id="ProtNLM"/>
    </source>
</evidence>
<dbReference type="GO" id="GO:0016020">
    <property type="term" value="C:membrane"/>
    <property type="evidence" value="ECO:0007669"/>
    <property type="project" value="UniProtKB-SubCell"/>
</dbReference>
<proteinExistence type="inferred from homology"/>
<dbReference type="GO" id="GO:0004497">
    <property type="term" value="F:monooxygenase activity"/>
    <property type="evidence" value="ECO:0007669"/>
    <property type="project" value="UniProtKB-KW"/>
</dbReference>
<comment type="cofactor">
    <cofactor evidence="1 12">
        <name>heme</name>
        <dbReference type="ChEBI" id="CHEBI:30413"/>
    </cofactor>
</comment>
<evidence type="ECO:0000256" key="1">
    <source>
        <dbReference type="ARBA" id="ARBA00001971"/>
    </source>
</evidence>
<feature type="binding site" description="axial binding residue" evidence="12">
    <location>
        <position position="439"/>
    </location>
    <ligand>
        <name>heme</name>
        <dbReference type="ChEBI" id="CHEBI:30413"/>
    </ligand>
    <ligandPart>
        <name>Fe</name>
        <dbReference type="ChEBI" id="CHEBI:18248"/>
    </ligandPart>
</feature>
<dbReference type="EMBL" id="JAWXYG010000004">
    <property type="protein sequence ID" value="KAK4274827.1"/>
    <property type="molecule type" value="Genomic_DNA"/>
</dbReference>
<evidence type="ECO:0000256" key="5">
    <source>
        <dbReference type="ARBA" id="ARBA00022692"/>
    </source>
</evidence>
<comment type="similarity">
    <text evidence="3 13">Belongs to the cytochrome P450 family.</text>
</comment>
<dbReference type="PANTHER" id="PTHR47955:SF22">
    <property type="entry name" value="CYTOCHROME P450 83B1-LIKE"/>
    <property type="match status" value="1"/>
</dbReference>
<dbReference type="AlphaFoldDB" id="A0AAE1JPM8"/>
<evidence type="ECO:0000256" key="11">
    <source>
        <dbReference type="ARBA" id="ARBA00023136"/>
    </source>
</evidence>
<dbReference type="InterPro" id="IPR036396">
    <property type="entry name" value="Cyt_P450_sf"/>
</dbReference>
<evidence type="ECO:0000256" key="12">
    <source>
        <dbReference type="PIRSR" id="PIRSR602401-1"/>
    </source>
</evidence>
<evidence type="ECO:0000256" key="10">
    <source>
        <dbReference type="ARBA" id="ARBA00023033"/>
    </source>
</evidence>
<dbReference type="Pfam" id="PF00067">
    <property type="entry name" value="p450"/>
    <property type="match status" value="1"/>
</dbReference>
<reference evidence="15" key="1">
    <citation type="submission" date="2023-10" db="EMBL/GenBank/DDBJ databases">
        <title>Chromosome-level genome of the transformable northern wattle, Acacia crassicarpa.</title>
        <authorList>
            <person name="Massaro I."/>
            <person name="Sinha N.R."/>
            <person name="Poethig S."/>
            <person name="Leichty A.R."/>
        </authorList>
    </citation>
    <scope>NUCLEOTIDE SEQUENCE</scope>
    <source>
        <strain evidence="15">Acra3RX</strain>
        <tissue evidence="15">Leaf</tissue>
    </source>
</reference>
<keyword evidence="4 12" id="KW-0349">Heme</keyword>
<evidence type="ECO:0000256" key="14">
    <source>
        <dbReference type="SAM" id="SignalP"/>
    </source>
</evidence>
<feature type="signal peptide" evidence="14">
    <location>
        <begin position="1"/>
        <end position="23"/>
    </location>
</feature>
<dbReference type="Gene3D" id="1.10.630.10">
    <property type="entry name" value="Cytochrome P450"/>
    <property type="match status" value="1"/>
</dbReference>
<evidence type="ECO:0000313" key="15">
    <source>
        <dbReference type="EMBL" id="KAK4274827.1"/>
    </source>
</evidence>
<comment type="subcellular location">
    <subcellularLocation>
        <location evidence="2">Membrane</location>
        <topology evidence="2">Single-pass membrane protein</topology>
    </subcellularLocation>
</comment>
<dbReference type="CDD" id="cd11072">
    <property type="entry name" value="CYP71-like"/>
    <property type="match status" value="1"/>
</dbReference>
<dbReference type="Proteomes" id="UP001293593">
    <property type="component" value="Unassembled WGS sequence"/>
</dbReference>
<sequence length="504" mass="57773">MLALIILFSSIFLVSLIYRTTRPRPHLPPGPSGLPLIGNLHQLPNSAPHRYLWRLSKQYGPLIFLRFGLKPTIVVSSAKIASQVMKTHDLVYASRPSLLGQQKLSYNGLDVAFAPYSDYWREVKKLCVLHLFSSRRIHSFRPIREDEVLRTIHRLSQSAASHREINLSKTMMSFTGTLICRIAFGKRYELEDNKVSEKGGFHGLLHESEALLTEFYFSDYIPCLGWIDRIRGLHSRLDKTFKQLDMFYQQVIDDHMKPKNPQTDEKDVIDIFLQIMNDHSSSVDLTMDHIKALLMNILIAGTDTSAATLVWAMTSLMKNPRVMKKVQGEIRKLYGDKEFTSEEDIERLPYLRAVVKEALRLFPASPLLVPRESMEKCNIEGYEIQAKTLVFVNAWAIARDPETWEDPEQFYPERFLDCSIDFKGQDFELIPFGAGRRICPGIQMGVITVELMLANLVHCFDWELPDGIEEQDIDTEVIPGITMHKKNDLCLLAKNHIALPLQAE</sequence>
<feature type="chain" id="PRO_5041906868" description="Cytochrome P450" evidence="14">
    <location>
        <begin position="24"/>
        <end position="504"/>
    </location>
</feature>
<dbReference type="FunFam" id="1.10.630.10:FF:000011">
    <property type="entry name" value="Cytochrome P450 83B1"/>
    <property type="match status" value="1"/>
</dbReference>
<dbReference type="GO" id="GO:0020037">
    <property type="term" value="F:heme binding"/>
    <property type="evidence" value="ECO:0007669"/>
    <property type="project" value="InterPro"/>
</dbReference>
<dbReference type="InterPro" id="IPR001128">
    <property type="entry name" value="Cyt_P450"/>
</dbReference>
<evidence type="ECO:0000256" key="4">
    <source>
        <dbReference type="ARBA" id="ARBA00022617"/>
    </source>
</evidence>
<dbReference type="InterPro" id="IPR002401">
    <property type="entry name" value="Cyt_P450_E_grp-I"/>
</dbReference>
<evidence type="ECO:0000256" key="6">
    <source>
        <dbReference type="ARBA" id="ARBA00022723"/>
    </source>
</evidence>
<keyword evidence="9 12" id="KW-0408">Iron</keyword>